<dbReference type="AlphaFoldDB" id="A0A1S1VA12"/>
<dbReference type="InterPro" id="IPR000415">
    <property type="entry name" value="Nitroreductase-like"/>
</dbReference>
<gene>
    <name evidence="2" type="ORF">EUAN_01290</name>
</gene>
<dbReference type="STRING" id="39480.EUAN_01290"/>
<sequence length="304" mass="34496">MLMANFLRNRKSSREFRNKDLRENTLKDIKKSMESVLDEASDVNLGFVLYEDGDRIARELDGIGGYAGVMVKSPHYIGIEFKDSEDKTEIYGAYYTEKLLSLINDMGVDGCWLTMTHVDVEKRKEVLGESGGQIGYLLAIGYPPLRNPFELLSEKITGHEGGDTYLSAMGKPEVKKEASRFASTSGSRLGIEKIVFKDSVENPATVEDLDDMGLYDLFYYVRFAPSNRNLQPWRFLVEKNKVKLLMAHSEEAGYSLVDAGVIMYYFESMMKTGHYLGSKSTWELIDGEVEGSETKYRYIAEYNI</sequence>
<protein>
    <submittedName>
        <fullName evidence="2">Nitroreductase family protein</fullName>
    </submittedName>
</protein>
<feature type="domain" description="Putative nitroreductase TM1586" evidence="1">
    <location>
        <begin position="7"/>
        <end position="268"/>
    </location>
</feature>
<dbReference type="GO" id="GO:0016491">
    <property type="term" value="F:oxidoreductase activity"/>
    <property type="evidence" value="ECO:0007669"/>
    <property type="project" value="InterPro"/>
</dbReference>
<proteinExistence type="predicted"/>
<dbReference type="Pfam" id="PF14512">
    <property type="entry name" value="TM1586_NiRdase"/>
    <property type="match status" value="1"/>
</dbReference>
<dbReference type="InterPro" id="IPR029478">
    <property type="entry name" value="TM1586_NiRdase"/>
</dbReference>
<organism evidence="2 3">
    <name type="scientific">Andreesenia angusta</name>
    <dbReference type="NCBI Taxonomy" id="39480"/>
    <lineage>
        <taxon>Bacteria</taxon>
        <taxon>Bacillati</taxon>
        <taxon>Bacillota</taxon>
        <taxon>Tissierellia</taxon>
        <taxon>Tissierellales</taxon>
        <taxon>Gottschalkiaceae</taxon>
        <taxon>Andreesenia</taxon>
    </lineage>
</organism>
<comment type="caution">
    <text evidence="2">The sequence shown here is derived from an EMBL/GenBank/DDBJ whole genome shotgun (WGS) entry which is preliminary data.</text>
</comment>
<evidence type="ECO:0000259" key="1">
    <source>
        <dbReference type="Pfam" id="PF14512"/>
    </source>
</evidence>
<dbReference type="Gene3D" id="3.40.109.10">
    <property type="entry name" value="NADH Oxidase"/>
    <property type="match status" value="1"/>
</dbReference>
<keyword evidence="3" id="KW-1185">Reference proteome</keyword>
<evidence type="ECO:0000313" key="3">
    <source>
        <dbReference type="Proteomes" id="UP000180254"/>
    </source>
</evidence>
<dbReference type="OrthoDB" id="9814075at2"/>
<dbReference type="EMBL" id="MKIE01000001">
    <property type="protein sequence ID" value="OHW63265.1"/>
    <property type="molecule type" value="Genomic_DNA"/>
</dbReference>
<evidence type="ECO:0000313" key="2">
    <source>
        <dbReference type="EMBL" id="OHW63265.1"/>
    </source>
</evidence>
<accession>A0A1S1VA12</accession>
<reference evidence="2 3" key="1">
    <citation type="submission" date="2016-09" db="EMBL/GenBank/DDBJ databases">
        <title>Genome sequence of Eubacterium angustum.</title>
        <authorList>
            <person name="Poehlein A."/>
            <person name="Daniel R."/>
        </authorList>
    </citation>
    <scope>NUCLEOTIDE SEQUENCE [LARGE SCALE GENOMIC DNA]</scope>
    <source>
        <strain evidence="2 3">DSM 1989</strain>
    </source>
</reference>
<dbReference type="Proteomes" id="UP000180254">
    <property type="component" value="Unassembled WGS sequence"/>
</dbReference>
<name>A0A1S1VA12_9FIRM</name>
<dbReference type="SUPFAM" id="SSF55469">
    <property type="entry name" value="FMN-dependent nitroreductase-like"/>
    <property type="match status" value="2"/>
</dbReference>
<dbReference type="RefSeq" id="WP_071060628.1">
    <property type="nucleotide sequence ID" value="NZ_MKIE01000001.1"/>
</dbReference>